<dbReference type="InterPro" id="IPR036390">
    <property type="entry name" value="WH_DNA-bd_sf"/>
</dbReference>
<dbReference type="Gene3D" id="1.10.10.10">
    <property type="entry name" value="Winged helix-like DNA-binding domain superfamily/Winged helix DNA-binding domain"/>
    <property type="match status" value="1"/>
</dbReference>
<dbReference type="PANTHER" id="PTHR33204">
    <property type="entry name" value="TRANSCRIPTIONAL REGULATOR, MARR FAMILY"/>
    <property type="match status" value="1"/>
</dbReference>
<evidence type="ECO:0000256" key="1">
    <source>
        <dbReference type="ARBA" id="ARBA00023015"/>
    </source>
</evidence>
<protein>
    <submittedName>
        <fullName evidence="5">Transcriptional regulator, HxlR family</fullName>
    </submittedName>
</protein>
<reference evidence="5 6" key="1">
    <citation type="submission" date="2016-10" db="EMBL/GenBank/DDBJ databases">
        <authorList>
            <person name="de Groot N.N."/>
        </authorList>
    </citation>
    <scope>NUCLEOTIDE SEQUENCE [LARGE SCALE GENOMIC DNA]</scope>
    <source>
        <strain evidence="5 6">CGMCC 4.2026</strain>
    </source>
</reference>
<keyword evidence="6" id="KW-1185">Reference proteome</keyword>
<dbReference type="SUPFAM" id="SSF55718">
    <property type="entry name" value="SCP-like"/>
    <property type="match status" value="1"/>
</dbReference>
<dbReference type="GO" id="GO:0003677">
    <property type="term" value="F:DNA binding"/>
    <property type="evidence" value="ECO:0007669"/>
    <property type="project" value="UniProtKB-KW"/>
</dbReference>
<name>A0A1H8T652_9ACTN</name>
<evidence type="ECO:0000313" key="5">
    <source>
        <dbReference type="EMBL" id="SEO86018.1"/>
    </source>
</evidence>
<dbReference type="PROSITE" id="PS51118">
    <property type="entry name" value="HTH_HXLR"/>
    <property type="match status" value="1"/>
</dbReference>
<keyword evidence="3" id="KW-0804">Transcription</keyword>
<dbReference type="SUPFAM" id="SSF46785">
    <property type="entry name" value="Winged helix' DNA-binding domain"/>
    <property type="match status" value="1"/>
</dbReference>
<dbReference type="OrthoDB" id="9792527at2"/>
<evidence type="ECO:0000256" key="2">
    <source>
        <dbReference type="ARBA" id="ARBA00023125"/>
    </source>
</evidence>
<dbReference type="InterPro" id="IPR002577">
    <property type="entry name" value="HTH_HxlR"/>
</dbReference>
<dbReference type="STRING" id="310780.SAMN05216267_104815"/>
<keyword evidence="1" id="KW-0805">Transcription regulation</keyword>
<evidence type="ECO:0000256" key="3">
    <source>
        <dbReference type="ARBA" id="ARBA00023163"/>
    </source>
</evidence>
<sequence length="223" mass="23190">MKSYHQYCSVARALDVVGDRWVLLIVRELLALGPGRYSDLRRGLPGIATNLLADRLRTMEAAGLVERFDAPPPVGTPLVRLTARGRELEDVVRALARWGLEDMASGPGAADTVQPHWTALAGALLLPGRLAPGARVVVAIESGSGSGNERLHMILEPDGFAIRRGGAPAADVTLTGPAMLVGAVLSGALTPERAVEMGLEVDDRAQVLPGLVTGTATAAAPAG</sequence>
<evidence type="ECO:0000313" key="6">
    <source>
        <dbReference type="Proteomes" id="UP000181951"/>
    </source>
</evidence>
<gene>
    <name evidence="5" type="ORF">SAMN05216267_104815</name>
</gene>
<dbReference type="InterPro" id="IPR036388">
    <property type="entry name" value="WH-like_DNA-bd_sf"/>
</dbReference>
<evidence type="ECO:0000259" key="4">
    <source>
        <dbReference type="PROSITE" id="PS51118"/>
    </source>
</evidence>
<dbReference type="Pfam" id="PF01638">
    <property type="entry name" value="HxlR"/>
    <property type="match status" value="1"/>
</dbReference>
<dbReference type="RefSeq" id="WP_069464503.1">
    <property type="nucleotide sequence ID" value="NZ_FODD01000048.1"/>
</dbReference>
<dbReference type="PANTHER" id="PTHR33204:SF18">
    <property type="entry name" value="TRANSCRIPTIONAL REGULATORY PROTEIN"/>
    <property type="match status" value="1"/>
</dbReference>
<keyword evidence="2" id="KW-0238">DNA-binding</keyword>
<dbReference type="Proteomes" id="UP000181951">
    <property type="component" value="Unassembled WGS sequence"/>
</dbReference>
<proteinExistence type="predicted"/>
<dbReference type="InterPro" id="IPR036527">
    <property type="entry name" value="SCP2_sterol-bd_dom_sf"/>
</dbReference>
<organism evidence="5 6">
    <name type="scientific">Actinacidiphila rubida</name>
    <dbReference type="NCBI Taxonomy" id="310780"/>
    <lineage>
        <taxon>Bacteria</taxon>
        <taxon>Bacillati</taxon>
        <taxon>Actinomycetota</taxon>
        <taxon>Actinomycetes</taxon>
        <taxon>Kitasatosporales</taxon>
        <taxon>Streptomycetaceae</taxon>
        <taxon>Actinacidiphila</taxon>
    </lineage>
</organism>
<feature type="domain" description="HTH hxlR-type" evidence="4">
    <location>
        <begin position="8"/>
        <end position="107"/>
    </location>
</feature>
<accession>A0A1H8T652</accession>
<dbReference type="AlphaFoldDB" id="A0A1H8T652"/>
<dbReference type="EMBL" id="FODD01000048">
    <property type="protein sequence ID" value="SEO86018.1"/>
    <property type="molecule type" value="Genomic_DNA"/>
</dbReference>